<dbReference type="Proteomes" id="UP001596174">
    <property type="component" value="Unassembled WGS sequence"/>
</dbReference>
<protein>
    <submittedName>
        <fullName evidence="2">YegP family protein</fullName>
    </submittedName>
</protein>
<sequence>MPGKFEVYQEKAQEYRFRLKTATGEVVAVSEAHDSMEACRRAIEAVRKHAPYAKLEDSAVAAAPAS</sequence>
<dbReference type="InterPro" id="IPR010879">
    <property type="entry name" value="DUF1508"/>
</dbReference>
<dbReference type="PANTHER" id="PTHR40606">
    <property type="match status" value="1"/>
</dbReference>
<keyword evidence="3" id="KW-1185">Reference proteome</keyword>
<evidence type="ECO:0000259" key="1">
    <source>
        <dbReference type="Pfam" id="PF07411"/>
    </source>
</evidence>
<name>A0ABW1G0B4_9ACTN</name>
<dbReference type="Gene3D" id="2.30.29.80">
    <property type="match status" value="1"/>
</dbReference>
<dbReference type="SUPFAM" id="SSF160113">
    <property type="entry name" value="YegP-like"/>
    <property type="match status" value="1"/>
</dbReference>
<accession>A0ABW1G0B4</accession>
<dbReference type="Pfam" id="PF07411">
    <property type="entry name" value="DUF1508"/>
    <property type="match status" value="1"/>
</dbReference>
<dbReference type="RefSeq" id="WP_380583178.1">
    <property type="nucleotide sequence ID" value="NZ_JBHSQJ010000050.1"/>
</dbReference>
<proteinExistence type="predicted"/>
<gene>
    <name evidence="2" type="ORF">ACFP3V_13240</name>
</gene>
<dbReference type="InterPro" id="IPR051141">
    <property type="entry name" value="UPF0339_domain"/>
</dbReference>
<feature type="domain" description="DUF1508" evidence="1">
    <location>
        <begin position="11"/>
        <end position="57"/>
    </location>
</feature>
<reference evidence="3" key="1">
    <citation type="journal article" date="2019" name="Int. J. Syst. Evol. Microbiol.">
        <title>The Global Catalogue of Microorganisms (GCM) 10K type strain sequencing project: providing services to taxonomists for standard genome sequencing and annotation.</title>
        <authorList>
            <consortium name="The Broad Institute Genomics Platform"/>
            <consortium name="The Broad Institute Genome Sequencing Center for Infectious Disease"/>
            <person name="Wu L."/>
            <person name="Ma J."/>
        </authorList>
    </citation>
    <scope>NUCLEOTIDE SEQUENCE [LARGE SCALE GENOMIC DNA]</scope>
    <source>
        <strain evidence="3">JCM 4816</strain>
    </source>
</reference>
<organism evidence="2 3">
    <name type="scientific">Streptacidiphilus monticola</name>
    <dbReference type="NCBI Taxonomy" id="2161674"/>
    <lineage>
        <taxon>Bacteria</taxon>
        <taxon>Bacillati</taxon>
        <taxon>Actinomycetota</taxon>
        <taxon>Actinomycetes</taxon>
        <taxon>Kitasatosporales</taxon>
        <taxon>Streptomycetaceae</taxon>
        <taxon>Streptacidiphilus</taxon>
    </lineage>
</organism>
<comment type="caution">
    <text evidence="2">The sequence shown here is derived from an EMBL/GenBank/DDBJ whole genome shotgun (WGS) entry which is preliminary data.</text>
</comment>
<dbReference type="InterPro" id="IPR036913">
    <property type="entry name" value="YegP-like_sf"/>
</dbReference>
<dbReference type="PANTHER" id="PTHR40606:SF1">
    <property type="entry name" value="UPF0339 PROTEIN YEGP"/>
    <property type="match status" value="1"/>
</dbReference>
<evidence type="ECO:0000313" key="2">
    <source>
        <dbReference type="EMBL" id="MFC5908175.1"/>
    </source>
</evidence>
<dbReference type="EMBL" id="JBHSQJ010000050">
    <property type="protein sequence ID" value="MFC5908175.1"/>
    <property type="molecule type" value="Genomic_DNA"/>
</dbReference>
<evidence type="ECO:0000313" key="3">
    <source>
        <dbReference type="Proteomes" id="UP001596174"/>
    </source>
</evidence>